<dbReference type="GO" id="GO:0016740">
    <property type="term" value="F:transferase activity"/>
    <property type="evidence" value="ECO:0007669"/>
    <property type="project" value="UniProtKB-KW"/>
</dbReference>
<protein>
    <submittedName>
        <fullName evidence="2">Crotonobetainyl-CoA:carnitine CoA-transferase CaiB-like acyl-CoA transferase</fullName>
    </submittedName>
</protein>
<dbReference type="InterPro" id="IPR050509">
    <property type="entry name" value="CoA-transferase_III"/>
</dbReference>
<dbReference type="OrthoDB" id="9781472at2"/>
<reference evidence="2 3" key="1">
    <citation type="submission" date="2018-10" db="EMBL/GenBank/DDBJ databases">
        <title>Genomic Encyclopedia of Archaeal and Bacterial Type Strains, Phase II (KMG-II): from individual species to whole genera.</title>
        <authorList>
            <person name="Goeker M."/>
        </authorList>
    </citation>
    <scope>NUCLEOTIDE SEQUENCE [LARGE SCALE GENOMIC DNA]</scope>
    <source>
        <strain evidence="2 3">DSM 25217</strain>
    </source>
</reference>
<keyword evidence="2" id="KW-0808">Transferase</keyword>
<dbReference type="Gene3D" id="3.30.1540.10">
    <property type="entry name" value="formyl-coa transferase, domain 3"/>
    <property type="match status" value="1"/>
</dbReference>
<dbReference type="AlphaFoldDB" id="A0A3M0BSU5"/>
<dbReference type="InParanoid" id="A0A3M0BSU5"/>
<dbReference type="RefSeq" id="WP_121940440.1">
    <property type="nucleotide sequence ID" value="NZ_REFR01000017.1"/>
</dbReference>
<comment type="caution">
    <text evidence="2">The sequence shown here is derived from an EMBL/GenBank/DDBJ whole genome shotgun (WGS) entry which is preliminary data.</text>
</comment>
<dbReference type="Pfam" id="PF02515">
    <property type="entry name" value="CoA_transf_3"/>
    <property type="match status" value="1"/>
</dbReference>
<name>A0A3M0BSU5_9PROT</name>
<proteinExistence type="predicted"/>
<dbReference type="PANTHER" id="PTHR48228">
    <property type="entry name" value="SUCCINYL-COA--D-CITRAMALATE COA-TRANSFERASE"/>
    <property type="match status" value="1"/>
</dbReference>
<dbReference type="SUPFAM" id="SSF89796">
    <property type="entry name" value="CoA-transferase family III (CaiB/BaiF)"/>
    <property type="match status" value="1"/>
</dbReference>
<dbReference type="InterPro" id="IPR003673">
    <property type="entry name" value="CoA-Trfase_fam_III"/>
</dbReference>
<dbReference type="InterPro" id="IPR044855">
    <property type="entry name" value="CoA-Trfase_III_dom3_sf"/>
</dbReference>
<evidence type="ECO:0000313" key="3">
    <source>
        <dbReference type="Proteomes" id="UP000271227"/>
    </source>
</evidence>
<dbReference type="EMBL" id="REFR01000017">
    <property type="protein sequence ID" value="RMB00621.1"/>
    <property type="molecule type" value="Genomic_DNA"/>
</dbReference>
<dbReference type="PANTHER" id="PTHR48228:SF5">
    <property type="entry name" value="ALPHA-METHYLACYL-COA RACEMASE"/>
    <property type="match status" value="1"/>
</dbReference>
<sequence>MKLEGVKVLDMSSFLPGPHLTMMMADHGADVIMVEVANGTGEPARAIGDRAADGTTVWFRNIARGKRAVALNLKETDDHARFMALAADADVLVEAFRPGVTARLGVDYDAVRAVNPGIVYCSISAFGQSGPLRDRPAHDIAIQALAGTVDLNRGLTDGKPAMPNIPAADMAASLMALSGILMALYRRTETGRGDYLDMSMYDAVLSWTANVTGPVFAHDRAPQPEIMRSFGGAAMYSIYETSDGKFLVLGGSEPKFARTLLQALDREDLLPLAGREPGPEQDPLKEFFRETFGACPLADWIRFLSPLDICWAPVQSLKDAFAAPHTLARAMRLDDADGNPHIGVPIRFAEEPARPGFDLPPYRETDAGPMPRFGKRSAS</sequence>
<accession>A0A3M0BSU5</accession>
<dbReference type="Gene3D" id="3.40.50.10540">
    <property type="entry name" value="Crotonobetainyl-coa:carnitine coa-transferase, domain 1"/>
    <property type="match status" value="1"/>
</dbReference>
<organism evidence="2 3">
    <name type="scientific">Eilatimonas milleporae</name>
    <dbReference type="NCBI Taxonomy" id="911205"/>
    <lineage>
        <taxon>Bacteria</taxon>
        <taxon>Pseudomonadati</taxon>
        <taxon>Pseudomonadota</taxon>
        <taxon>Alphaproteobacteria</taxon>
        <taxon>Kordiimonadales</taxon>
        <taxon>Kordiimonadaceae</taxon>
        <taxon>Eilatimonas</taxon>
    </lineage>
</organism>
<dbReference type="Proteomes" id="UP000271227">
    <property type="component" value="Unassembled WGS sequence"/>
</dbReference>
<dbReference type="InterPro" id="IPR023606">
    <property type="entry name" value="CoA-Trfase_III_dom_1_sf"/>
</dbReference>
<gene>
    <name evidence="2" type="ORF">BXY39_3809</name>
</gene>
<keyword evidence="3" id="KW-1185">Reference proteome</keyword>
<evidence type="ECO:0000256" key="1">
    <source>
        <dbReference type="SAM" id="MobiDB-lite"/>
    </source>
</evidence>
<evidence type="ECO:0000313" key="2">
    <source>
        <dbReference type="EMBL" id="RMB00621.1"/>
    </source>
</evidence>
<feature type="region of interest" description="Disordered" evidence="1">
    <location>
        <begin position="352"/>
        <end position="379"/>
    </location>
</feature>